<reference evidence="6" key="1">
    <citation type="journal article" date="2020" name="Microb. Genom.">
        <title>Genetic diversity of clinical and environmental Mucorales isolates obtained from an investigation of mucormycosis cases among solid organ transplant recipients.</title>
        <authorList>
            <person name="Nguyen M.H."/>
            <person name="Kaul D."/>
            <person name="Muto C."/>
            <person name="Cheng S.J."/>
            <person name="Richter R.A."/>
            <person name="Bruno V.M."/>
            <person name="Liu G."/>
            <person name="Beyhan S."/>
            <person name="Sundermann A.J."/>
            <person name="Mounaud S."/>
            <person name="Pasculle A.W."/>
            <person name="Nierman W.C."/>
            <person name="Driscoll E."/>
            <person name="Cumbie R."/>
            <person name="Clancy C.J."/>
            <person name="Dupont C.L."/>
        </authorList>
    </citation>
    <scope>NUCLEOTIDE SEQUENCE</scope>
    <source>
        <strain evidence="6">GL11</strain>
    </source>
</reference>
<feature type="transmembrane region" description="Helical" evidence="4">
    <location>
        <begin position="53"/>
        <end position="76"/>
    </location>
</feature>
<feature type="transmembrane region" description="Helical" evidence="4">
    <location>
        <begin position="6"/>
        <end position="32"/>
    </location>
</feature>
<dbReference type="InterPro" id="IPR033140">
    <property type="entry name" value="Lipase_GDXG_put_SER_AS"/>
</dbReference>
<evidence type="ECO:0000256" key="2">
    <source>
        <dbReference type="ARBA" id="ARBA00022801"/>
    </source>
</evidence>
<feature type="active site" evidence="3">
    <location>
        <position position="280"/>
    </location>
</feature>
<dbReference type="PROSITE" id="PS01174">
    <property type="entry name" value="LIPASE_GDXG_SER"/>
    <property type="match status" value="1"/>
</dbReference>
<evidence type="ECO:0000313" key="7">
    <source>
        <dbReference type="Proteomes" id="UP000716291"/>
    </source>
</evidence>
<accession>A0A9P6X0F0</accession>
<dbReference type="PANTHER" id="PTHR48081:SF33">
    <property type="entry name" value="KYNURENINE FORMAMIDASE"/>
    <property type="match status" value="1"/>
</dbReference>
<dbReference type="EMBL" id="JAANQT010002353">
    <property type="protein sequence ID" value="KAG1302611.1"/>
    <property type="molecule type" value="Genomic_DNA"/>
</dbReference>
<comment type="caution">
    <text evidence="6">The sequence shown here is derived from an EMBL/GenBank/DDBJ whole genome shotgun (WGS) entry which is preliminary data.</text>
</comment>
<feature type="domain" description="BD-FAE-like" evidence="5">
    <location>
        <begin position="199"/>
        <end position="380"/>
    </location>
</feature>
<organism evidence="6 7">
    <name type="scientific">Rhizopus oryzae</name>
    <name type="common">Mucormycosis agent</name>
    <name type="synonym">Rhizopus arrhizus var. delemar</name>
    <dbReference type="NCBI Taxonomy" id="64495"/>
    <lineage>
        <taxon>Eukaryota</taxon>
        <taxon>Fungi</taxon>
        <taxon>Fungi incertae sedis</taxon>
        <taxon>Mucoromycota</taxon>
        <taxon>Mucoromycotina</taxon>
        <taxon>Mucoromycetes</taxon>
        <taxon>Mucorales</taxon>
        <taxon>Mucorineae</taxon>
        <taxon>Rhizopodaceae</taxon>
        <taxon>Rhizopus</taxon>
    </lineage>
</organism>
<keyword evidence="4" id="KW-0812">Transmembrane</keyword>
<dbReference type="InterPro" id="IPR019826">
    <property type="entry name" value="Carboxylesterase_B_AS"/>
</dbReference>
<dbReference type="OrthoDB" id="19653at2759"/>
<feature type="transmembrane region" description="Helical" evidence="4">
    <location>
        <begin position="82"/>
        <end position="106"/>
    </location>
</feature>
<protein>
    <recommendedName>
        <fullName evidence="5">BD-FAE-like domain-containing protein</fullName>
    </recommendedName>
</protein>
<dbReference type="GO" id="GO:0016787">
    <property type="term" value="F:hydrolase activity"/>
    <property type="evidence" value="ECO:0007669"/>
    <property type="project" value="UniProtKB-KW"/>
</dbReference>
<dbReference type="Gene3D" id="3.40.50.1820">
    <property type="entry name" value="alpha/beta hydrolase"/>
    <property type="match status" value="1"/>
</dbReference>
<dbReference type="PANTHER" id="PTHR48081">
    <property type="entry name" value="AB HYDROLASE SUPERFAMILY PROTEIN C4A8.06C"/>
    <property type="match status" value="1"/>
</dbReference>
<gene>
    <name evidence="6" type="ORF">G6F64_010780</name>
</gene>
<evidence type="ECO:0000256" key="1">
    <source>
        <dbReference type="ARBA" id="ARBA00010515"/>
    </source>
</evidence>
<keyword evidence="7" id="KW-1185">Reference proteome</keyword>
<evidence type="ECO:0000256" key="3">
    <source>
        <dbReference type="PROSITE-ProRule" id="PRU10038"/>
    </source>
</evidence>
<keyword evidence="4" id="KW-1133">Transmembrane helix</keyword>
<dbReference type="Pfam" id="PF20434">
    <property type="entry name" value="BD-FAE"/>
    <property type="match status" value="1"/>
</dbReference>
<dbReference type="Proteomes" id="UP000716291">
    <property type="component" value="Unassembled WGS sequence"/>
</dbReference>
<dbReference type="SUPFAM" id="SSF53474">
    <property type="entry name" value="alpha/beta-Hydrolases"/>
    <property type="match status" value="1"/>
</dbReference>
<evidence type="ECO:0000256" key="4">
    <source>
        <dbReference type="SAM" id="Phobius"/>
    </source>
</evidence>
<dbReference type="InterPro" id="IPR049492">
    <property type="entry name" value="BD-FAE-like_dom"/>
</dbReference>
<keyword evidence="2" id="KW-0378">Hydrolase</keyword>
<dbReference type="InterPro" id="IPR050300">
    <property type="entry name" value="GDXG_lipolytic_enzyme"/>
</dbReference>
<comment type="similarity">
    <text evidence="1">Belongs to the 'GDXG' lipolytic enzyme family.</text>
</comment>
<evidence type="ECO:0000259" key="5">
    <source>
        <dbReference type="Pfam" id="PF20434"/>
    </source>
</evidence>
<dbReference type="AlphaFoldDB" id="A0A9P6X0F0"/>
<proteinExistence type="inferred from homology"/>
<dbReference type="PROSITE" id="PS00122">
    <property type="entry name" value="CARBOXYLESTERASE_B_1"/>
    <property type="match status" value="1"/>
</dbReference>
<evidence type="ECO:0000313" key="6">
    <source>
        <dbReference type="EMBL" id="KAG1302611.1"/>
    </source>
</evidence>
<keyword evidence="4" id="KW-0472">Membrane</keyword>
<name>A0A9P6X0F0_RHIOR</name>
<dbReference type="InterPro" id="IPR029058">
    <property type="entry name" value="AB_hydrolase_fold"/>
</dbReference>
<sequence>MFLIKLFTAGIGTLYIIEVSLFAFGTLGAFNVPFLKDYFTLQPVVKRLMYYEFLISTATELSLQLIVTKVIIIQLVKLFGGFNYMLCCIMYYVDICTLFGLVRLFYEMLKEKRIVEEFILSHYNLDVNELQRFINWNLFICLINPLWTPSNITIHPNITYATTEEIRETLNATDQDYDQPRKHTLNIITATRPTPGHLKPVLIHIHGGAWRAGKKDIFYPYQKILVSEEDWIVVNVGYRLASKSPYPASLIDVKRAIRWVRENIFWFGGNASCIVLAGDSAGGHLAAVACLTANDPRYQPGFEDVVTSVQAVISLNGALDITSKYSVANFFSESVAHHLTADMDFLHQHSPASLIKDTHIDVPFLCIAGARDNIIESYMAANFMTAHKSSEKSQKCKLVEFPAGHHISYITWSPRSLFTARVIQAWCRELYPKIC</sequence>